<feature type="domain" description="Xaa-Pro dipeptidyl-peptidase C-terminal" evidence="1">
    <location>
        <begin position="33"/>
        <end position="88"/>
    </location>
</feature>
<dbReference type="EMBL" id="FWYC01000006">
    <property type="protein sequence ID" value="SMC92579.1"/>
    <property type="molecule type" value="Genomic_DNA"/>
</dbReference>
<dbReference type="eggNOG" id="COG2936">
    <property type="taxonomic scope" value="Bacteria"/>
</dbReference>
<reference evidence="3" key="1">
    <citation type="submission" date="2017-04" db="EMBL/GenBank/DDBJ databases">
        <authorList>
            <person name="Varghese N."/>
            <person name="Submissions S."/>
        </authorList>
    </citation>
    <scope>NUCLEOTIDE SEQUENCE [LARGE SCALE GENOMIC DNA]</scope>
    <source>
        <strain evidence="3">DSM 44073</strain>
    </source>
</reference>
<accession>A0A1W2D534</accession>
<evidence type="ECO:0000313" key="2">
    <source>
        <dbReference type="EMBL" id="SMC92579.1"/>
    </source>
</evidence>
<dbReference type="OrthoDB" id="5240615at2"/>
<dbReference type="Proteomes" id="UP000192840">
    <property type="component" value="Unassembled WGS sequence"/>
</dbReference>
<dbReference type="RefSeq" id="WP_030478600.1">
    <property type="nucleotide sequence ID" value="NZ_FWYC01000006.1"/>
</dbReference>
<sequence length="89" mass="10005">MISRLLRRGLKLSPPLARDIGVRRDLLVPMPTASTYVFVRLCDVDPEGCSWNVCDGPVNLTSAEEARCAAVRLWPTAYRFQRGHPIPVR</sequence>
<dbReference type="InterPro" id="IPR013736">
    <property type="entry name" value="Xaa-Pro_dipept_C"/>
</dbReference>
<keyword evidence="3" id="KW-1185">Reference proteome</keyword>
<evidence type="ECO:0000259" key="1">
    <source>
        <dbReference type="Pfam" id="PF08530"/>
    </source>
</evidence>
<dbReference type="Pfam" id="PF08530">
    <property type="entry name" value="PepX_C"/>
    <property type="match status" value="1"/>
</dbReference>
<dbReference type="AlphaFoldDB" id="A0A1W2D534"/>
<evidence type="ECO:0000313" key="3">
    <source>
        <dbReference type="Proteomes" id="UP000192840"/>
    </source>
</evidence>
<name>A0A1W2D534_9PSEU</name>
<dbReference type="STRING" id="40571.SAMN05660733_02737"/>
<dbReference type="InterPro" id="IPR008979">
    <property type="entry name" value="Galactose-bd-like_sf"/>
</dbReference>
<dbReference type="GO" id="GO:0008239">
    <property type="term" value="F:dipeptidyl-peptidase activity"/>
    <property type="evidence" value="ECO:0007669"/>
    <property type="project" value="InterPro"/>
</dbReference>
<gene>
    <name evidence="2" type="ORF">SAMN05660733_02737</name>
</gene>
<dbReference type="Gene3D" id="2.60.120.260">
    <property type="entry name" value="Galactose-binding domain-like"/>
    <property type="match status" value="1"/>
</dbReference>
<proteinExistence type="predicted"/>
<organism evidence="2 3">
    <name type="scientific">Lentzea albidocapillata</name>
    <dbReference type="NCBI Taxonomy" id="40571"/>
    <lineage>
        <taxon>Bacteria</taxon>
        <taxon>Bacillati</taxon>
        <taxon>Actinomycetota</taxon>
        <taxon>Actinomycetes</taxon>
        <taxon>Pseudonocardiales</taxon>
        <taxon>Pseudonocardiaceae</taxon>
        <taxon>Lentzea</taxon>
    </lineage>
</organism>
<dbReference type="SUPFAM" id="SSF49785">
    <property type="entry name" value="Galactose-binding domain-like"/>
    <property type="match status" value="1"/>
</dbReference>
<protein>
    <submittedName>
        <fullName evidence="2">X-Pro dipeptidyl-peptidase C-terminal non-catalytic domain-containing protein</fullName>
    </submittedName>
</protein>